<sequence>MPGRKGLSYFCFICYKILLEAIQRSRKRLNLKTQQAIKKKRKAFYHKAKKEARKIHTMKMSPKRISKKLGIPNSCPFKEELLHNAMKIRQAAKEEMEEKKQAQKEKKRLGKANNKSKKAKVPDDGLVLPKSYRNQLTI</sequence>
<comment type="subcellular location">
    <subcellularLocation>
        <location evidence="1">Nucleus</location>
    </subcellularLocation>
</comment>
<feature type="region of interest" description="Disordered" evidence="3">
    <location>
        <begin position="90"/>
        <end position="138"/>
    </location>
</feature>
<dbReference type="Pfam" id="PF08701">
    <property type="entry name" value="GN3L_Grn1"/>
    <property type="match status" value="1"/>
</dbReference>
<dbReference type="InterPro" id="IPR014813">
    <property type="entry name" value="Gnl3_N_dom"/>
</dbReference>
<accession>X6MLQ2</accession>
<feature type="compositionally biased region" description="Basic residues" evidence="3">
    <location>
        <begin position="105"/>
        <end position="119"/>
    </location>
</feature>
<feature type="compositionally biased region" description="Basic and acidic residues" evidence="3">
    <location>
        <begin position="91"/>
        <end position="104"/>
    </location>
</feature>
<evidence type="ECO:0000256" key="2">
    <source>
        <dbReference type="ARBA" id="ARBA00023242"/>
    </source>
</evidence>
<dbReference type="EMBL" id="ASPP01019656">
    <property type="protein sequence ID" value="ETO14918.1"/>
    <property type="molecule type" value="Genomic_DNA"/>
</dbReference>
<evidence type="ECO:0000256" key="1">
    <source>
        <dbReference type="ARBA" id="ARBA00004123"/>
    </source>
</evidence>
<keyword evidence="2" id="KW-0539">Nucleus</keyword>
<dbReference type="AlphaFoldDB" id="X6MLQ2"/>
<feature type="domain" description="Guanine nucleotide-binding protein-like 3 N-terminal" evidence="4">
    <location>
        <begin position="32"/>
        <end position="108"/>
    </location>
</feature>
<protein>
    <recommendedName>
        <fullName evidence="4">Guanine nucleotide-binding protein-like 3 N-terminal domain-containing protein</fullName>
    </recommendedName>
</protein>
<evidence type="ECO:0000256" key="3">
    <source>
        <dbReference type="SAM" id="MobiDB-lite"/>
    </source>
</evidence>
<dbReference type="Proteomes" id="UP000023152">
    <property type="component" value="Unassembled WGS sequence"/>
</dbReference>
<reference evidence="5 6" key="1">
    <citation type="journal article" date="2013" name="Curr. Biol.">
        <title>The Genome of the Foraminiferan Reticulomyxa filosa.</title>
        <authorList>
            <person name="Glockner G."/>
            <person name="Hulsmann N."/>
            <person name="Schleicher M."/>
            <person name="Noegel A.A."/>
            <person name="Eichinger L."/>
            <person name="Gallinger C."/>
            <person name="Pawlowski J."/>
            <person name="Sierra R."/>
            <person name="Euteneuer U."/>
            <person name="Pillet L."/>
            <person name="Moustafa A."/>
            <person name="Platzer M."/>
            <person name="Groth M."/>
            <person name="Szafranski K."/>
            <person name="Schliwa M."/>
        </authorList>
    </citation>
    <scope>NUCLEOTIDE SEQUENCE [LARGE SCALE GENOMIC DNA]</scope>
</reference>
<proteinExistence type="predicted"/>
<gene>
    <name evidence="5" type="ORF">RFI_22451</name>
</gene>
<evidence type="ECO:0000313" key="6">
    <source>
        <dbReference type="Proteomes" id="UP000023152"/>
    </source>
</evidence>
<dbReference type="GO" id="GO:0005634">
    <property type="term" value="C:nucleus"/>
    <property type="evidence" value="ECO:0007669"/>
    <property type="project" value="UniProtKB-SubCell"/>
</dbReference>
<keyword evidence="6" id="KW-1185">Reference proteome</keyword>
<comment type="caution">
    <text evidence="5">The sequence shown here is derived from an EMBL/GenBank/DDBJ whole genome shotgun (WGS) entry which is preliminary data.</text>
</comment>
<organism evidence="5 6">
    <name type="scientific">Reticulomyxa filosa</name>
    <dbReference type="NCBI Taxonomy" id="46433"/>
    <lineage>
        <taxon>Eukaryota</taxon>
        <taxon>Sar</taxon>
        <taxon>Rhizaria</taxon>
        <taxon>Retaria</taxon>
        <taxon>Foraminifera</taxon>
        <taxon>Monothalamids</taxon>
        <taxon>Reticulomyxidae</taxon>
        <taxon>Reticulomyxa</taxon>
    </lineage>
</organism>
<evidence type="ECO:0000313" key="5">
    <source>
        <dbReference type="EMBL" id="ETO14918.1"/>
    </source>
</evidence>
<evidence type="ECO:0000259" key="4">
    <source>
        <dbReference type="Pfam" id="PF08701"/>
    </source>
</evidence>
<name>X6MLQ2_RETFI</name>